<protein>
    <submittedName>
        <fullName evidence="1">Uncharacterized protein</fullName>
    </submittedName>
</protein>
<dbReference type="Proteomes" id="UP000005324">
    <property type="component" value="Unassembled WGS sequence"/>
</dbReference>
<proteinExistence type="predicted"/>
<sequence length="141" mass="14406">APTGEGAPLALESAPGGGAGSEALAAQLRELAGYVDRLLRNEATLGDAARYLTETTDRFASGTDSLETSALRLQALVSILGQRDAQAELQPVLGALERQVEAASRLGDALDGTQRQLGEMLAAAAEVMTGRGETPRDGSGG</sequence>
<gene>
    <name evidence="1" type="ORF">HMPREF0731_0023</name>
</gene>
<accession>D5RG14</accession>
<keyword evidence="2" id="KW-1185">Reference proteome</keyword>
<feature type="non-terminal residue" evidence="1">
    <location>
        <position position="1"/>
    </location>
</feature>
<evidence type="ECO:0000313" key="2">
    <source>
        <dbReference type="Proteomes" id="UP000005324"/>
    </source>
</evidence>
<dbReference type="RefSeq" id="WP_007005647.1">
    <property type="nucleotide sequence ID" value="NZ_GG770784.1"/>
</dbReference>
<evidence type="ECO:0000313" key="1">
    <source>
        <dbReference type="EMBL" id="EFH13758.1"/>
    </source>
</evidence>
<dbReference type="AlphaFoldDB" id="D5RG14"/>
<name>D5RG14_9PROT</name>
<dbReference type="EMBL" id="ADVL01000010">
    <property type="protein sequence ID" value="EFH13758.1"/>
    <property type="molecule type" value="Genomic_DNA"/>
</dbReference>
<reference evidence="1 2" key="1">
    <citation type="submission" date="2010-04" db="EMBL/GenBank/DDBJ databases">
        <authorList>
            <person name="Qin X."/>
            <person name="Bachman B."/>
            <person name="Battles P."/>
            <person name="Bell A."/>
            <person name="Bess C."/>
            <person name="Bickham C."/>
            <person name="Chaboub L."/>
            <person name="Chen D."/>
            <person name="Coyle M."/>
            <person name="Deiros D.R."/>
            <person name="Dinh H."/>
            <person name="Forbes L."/>
            <person name="Fowler G."/>
            <person name="Francisco L."/>
            <person name="Fu Q."/>
            <person name="Gubbala S."/>
            <person name="Hale W."/>
            <person name="Han Y."/>
            <person name="Hemphill L."/>
            <person name="Highlander S.K."/>
            <person name="Hirani K."/>
            <person name="Hogues M."/>
            <person name="Jackson L."/>
            <person name="Jakkamsetti A."/>
            <person name="Javaid M."/>
            <person name="Jiang H."/>
            <person name="Korchina V."/>
            <person name="Kovar C."/>
            <person name="Lara F."/>
            <person name="Lee S."/>
            <person name="Mata R."/>
            <person name="Mathew T."/>
            <person name="Moen C."/>
            <person name="Morales K."/>
            <person name="Munidasa M."/>
            <person name="Nazareth L."/>
            <person name="Ngo R."/>
            <person name="Nguyen L."/>
            <person name="Okwuonu G."/>
            <person name="Ongeri F."/>
            <person name="Patil S."/>
            <person name="Petrosino J."/>
            <person name="Pham C."/>
            <person name="Pham P."/>
            <person name="Pu L.-L."/>
            <person name="Puazo M."/>
            <person name="Raj R."/>
            <person name="Reid J."/>
            <person name="Rouhana J."/>
            <person name="Saada N."/>
            <person name="Shang Y."/>
            <person name="Simmons D."/>
            <person name="Thornton R."/>
            <person name="Warren J."/>
            <person name="Weissenberger G."/>
            <person name="Zhang J."/>
            <person name="Zhang L."/>
            <person name="Zhou C."/>
            <person name="Zhu D."/>
            <person name="Muzny D."/>
            <person name="Worley K."/>
            <person name="Gibbs R."/>
        </authorList>
    </citation>
    <scope>NUCLEOTIDE SEQUENCE [LARGE SCALE GENOMIC DNA]</scope>
    <source>
        <strain evidence="1 2">ATCC 49957</strain>
    </source>
</reference>
<dbReference type="HOGENOM" id="CLU_1829524_0_0_5"/>
<comment type="caution">
    <text evidence="1">The sequence shown here is derived from an EMBL/GenBank/DDBJ whole genome shotgun (WGS) entry which is preliminary data.</text>
</comment>
<organism evidence="1 2">
    <name type="scientific">Pseudoroseomonas cervicalis ATCC 49957</name>
    <dbReference type="NCBI Taxonomy" id="525371"/>
    <lineage>
        <taxon>Bacteria</taxon>
        <taxon>Pseudomonadati</taxon>
        <taxon>Pseudomonadota</taxon>
        <taxon>Alphaproteobacteria</taxon>
        <taxon>Acetobacterales</taxon>
        <taxon>Roseomonadaceae</taxon>
        <taxon>Roseomonas</taxon>
    </lineage>
</organism>